<name>A0A9P4HT65_9PEZI</name>
<protein>
    <recommendedName>
        <fullName evidence="1">BTB domain-containing protein</fullName>
    </recommendedName>
</protein>
<dbReference type="Proteomes" id="UP000799776">
    <property type="component" value="Unassembled WGS sequence"/>
</dbReference>
<dbReference type="AlphaFoldDB" id="A0A9P4HT65"/>
<dbReference type="EMBL" id="ML978724">
    <property type="protein sequence ID" value="KAF2086422.1"/>
    <property type="molecule type" value="Genomic_DNA"/>
</dbReference>
<dbReference type="OrthoDB" id="6359816at2759"/>
<comment type="caution">
    <text evidence="2">The sequence shown here is derived from an EMBL/GenBank/DDBJ whole genome shotgun (WGS) entry which is preliminary data.</text>
</comment>
<reference evidence="2" key="1">
    <citation type="journal article" date="2020" name="Stud. Mycol.">
        <title>101 Dothideomycetes genomes: a test case for predicting lifestyles and emergence of pathogens.</title>
        <authorList>
            <person name="Haridas S."/>
            <person name="Albert R."/>
            <person name="Binder M."/>
            <person name="Bloem J."/>
            <person name="Labutti K."/>
            <person name="Salamov A."/>
            <person name="Andreopoulos B."/>
            <person name="Baker S."/>
            <person name="Barry K."/>
            <person name="Bills G."/>
            <person name="Bluhm B."/>
            <person name="Cannon C."/>
            <person name="Castanera R."/>
            <person name="Culley D."/>
            <person name="Daum C."/>
            <person name="Ezra D."/>
            <person name="Gonzalez J."/>
            <person name="Henrissat B."/>
            <person name="Kuo A."/>
            <person name="Liang C."/>
            <person name="Lipzen A."/>
            <person name="Lutzoni F."/>
            <person name="Magnuson J."/>
            <person name="Mondo S."/>
            <person name="Nolan M."/>
            <person name="Ohm R."/>
            <person name="Pangilinan J."/>
            <person name="Park H.-J."/>
            <person name="Ramirez L."/>
            <person name="Alfaro M."/>
            <person name="Sun H."/>
            <person name="Tritt A."/>
            <person name="Yoshinaga Y."/>
            <person name="Zwiers L.-H."/>
            <person name="Turgeon B."/>
            <person name="Goodwin S."/>
            <person name="Spatafora J."/>
            <person name="Crous P."/>
            <person name="Grigoriev I."/>
        </authorList>
    </citation>
    <scope>NUCLEOTIDE SEQUENCE</scope>
    <source>
        <strain evidence="2">CBS 121410</strain>
    </source>
</reference>
<gene>
    <name evidence="2" type="ORF">K490DRAFT_66617</name>
</gene>
<feature type="domain" description="BTB" evidence="1">
    <location>
        <begin position="6"/>
        <end position="86"/>
    </location>
</feature>
<evidence type="ECO:0000259" key="1">
    <source>
        <dbReference type="PROSITE" id="PS50097"/>
    </source>
</evidence>
<dbReference type="SUPFAM" id="SSF54695">
    <property type="entry name" value="POZ domain"/>
    <property type="match status" value="1"/>
</dbReference>
<organism evidence="2 3">
    <name type="scientific">Saccharata proteae CBS 121410</name>
    <dbReference type="NCBI Taxonomy" id="1314787"/>
    <lineage>
        <taxon>Eukaryota</taxon>
        <taxon>Fungi</taxon>
        <taxon>Dikarya</taxon>
        <taxon>Ascomycota</taxon>
        <taxon>Pezizomycotina</taxon>
        <taxon>Dothideomycetes</taxon>
        <taxon>Dothideomycetes incertae sedis</taxon>
        <taxon>Botryosphaeriales</taxon>
        <taxon>Saccharataceae</taxon>
        <taxon>Saccharata</taxon>
    </lineage>
</organism>
<dbReference type="SMART" id="SM00225">
    <property type="entry name" value="BTB"/>
    <property type="match status" value="1"/>
</dbReference>
<dbReference type="PANTHER" id="PTHR47843">
    <property type="entry name" value="BTB DOMAIN-CONTAINING PROTEIN-RELATED"/>
    <property type="match status" value="1"/>
</dbReference>
<evidence type="ECO:0000313" key="3">
    <source>
        <dbReference type="Proteomes" id="UP000799776"/>
    </source>
</evidence>
<dbReference type="Gene3D" id="3.30.710.10">
    <property type="entry name" value="Potassium Channel Kv1.1, Chain A"/>
    <property type="match status" value="1"/>
</dbReference>
<evidence type="ECO:0000313" key="2">
    <source>
        <dbReference type="EMBL" id="KAF2086422.1"/>
    </source>
</evidence>
<dbReference type="PANTHER" id="PTHR47843:SF5">
    <property type="entry name" value="BTB_POZ DOMAIN PROTEIN"/>
    <property type="match status" value="1"/>
</dbReference>
<dbReference type="CDD" id="cd18186">
    <property type="entry name" value="BTB_POZ_ZBTB_KLHL-like"/>
    <property type="match status" value="1"/>
</dbReference>
<dbReference type="InterPro" id="IPR011333">
    <property type="entry name" value="SKP1/BTB/POZ_sf"/>
</dbReference>
<accession>A0A9P4HT65</accession>
<keyword evidence="3" id="KW-1185">Reference proteome</keyword>
<dbReference type="Pfam" id="PF00651">
    <property type="entry name" value="BTB"/>
    <property type="match status" value="1"/>
</dbReference>
<dbReference type="PROSITE" id="PS50097">
    <property type="entry name" value="BTB"/>
    <property type="match status" value="1"/>
</dbReference>
<proteinExistence type="predicted"/>
<dbReference type="InterPro" id="IPR000210">
    <property type="entry name" value="BTB/POZ_dom"/>
</dbReference>
<sequence length="244" mass="28179">MADKYCDLTINCSGHKYWPEWQRKDTVLEFKTYKVHKIIVCAQSDFFAKMCNGPWKESQENVVNFQNDDTIDCTLMEALLEFFYTGTFDHGVRLKDTEKPACVSFCVEAFAIGEKYMVEGLMEKATHKIEYFLVYMGKKNGKEDQLTYLINAIQLLYNLLPPTEESESWVARRGRLKAAIMNYANKFMVTLLDNEAFVELLEKDNGRLGIDLLRQSAFQKLSQQHEEEQTPTPSEVSSANIFVV</sequence>